<proteinExistence type="predicted"/>
<dbReference type="SUPFAM" id="SSF53800">
    <property type="entry name" value="Chelatase"/>
    <property type="match status" value="1"/>
</dbReference>
<dbReference type="InterPro" id="IPR050963">
    <property type="entry name" value="Sirohydro_Cobaltochel/CbiX"/>
</dbReference>
<dbReference type="CDD" id="cd03416">
    <property type="entry name" value="CbiX_SirB_N"/>
    <property type="match status" value="1"/>
</dbReference>
<dbReference type="Gene3D" id="3.40.50.1400">
    <property type="match status" value="1"/>
</dbReference>
<reference evidence="3" key="1">
    <citation type="submission" date="2016-10" db="EMBL/GenBank/DDBJ databases">
        <title>Sequence of Gallionella enrichment culture.</title>
        <authorList>
            <person name="Poehlein A."/>
            <person name="Muehling M."/>
            <person name="Daniel R."/>
        </authorList>
    </citation>
    <scope>NUCLEOTIDE SEQUENCE</scope>
</reference>
<keyword evidence="1" id="KW-0479">Metal-binding</keyword>
<evidence type="ECO:0000256" key="2">
    <source>
        <dbReference type="ARBA" id="ARBA00023239"/>
    </source>
</evidence>
<dbReference type="AlphaFoldDB" id="A0A1J5PLG8"/>
<dbReference type="PANTHER" id="PTHR33542">
    <property type="entry name" value="SIROHYDROCHLORIN FERROCHELATASE, CHLOROPLASTIC"/>
    <property type="match status" value="1"/>
</dbReference>
<accession>A0A1J5PLG8</accession>
<gene>
    <name evidence="3" type="primary">cbiX_11</name>
    <name evidence="3" type="ORF">GALL_540690</name>
</gene>
<dbReference type="PANTHER" id="PTHR33542:SF5">
    <property type="entry name" value="FERROCHELATASE CHE1"/>
    <property type="match status" value="1"/>
</dbReference>
<evidence type="ECO:0000256" key="1">
    <source>
        <dbReference type="ARBA" id="ARBA00022723"/>
    </source>
</evidence>
<comment type="caution">
    <text evidence="3">The sequence shown here is derived from an EMBL/GenBank/DDBJ whole genome shotgun (WGS) entry which is preliminary data.</text>
</comment>
<protein>
    <submittedName>
        <fullName evidence="3">Sirohydrochlorin cobaltochelatase</fullName>
        <ecNumber evidence="3">4.99.1.3</ecNumber>
    </submittedName>
</protein>
<dbReference type="GO" id="GO:0046872">
    <property type="term" value="F:metal ion binding"/>
    <property type="evidence" value="ECO:0007669"/>
    <property type="project" value="UniProtKB-KW"/>
</dbReference>
<dbReference type="InterPro" id="IPR002762">
    <property type="entry name" value="CbiX-like"/>
</dbReference>
<dbReference type="Pfam" id="PF01903">
    <property type="entry name" value="CbiX"/>
    <property type="match status" value="1"/>
</dbReference>
<keyword evidence="2 3" id="KW-0456">Lyase</keyword>
<dbReference type="EMBL" id="MLJW01008166">
    <property type="protein sequence ID" value="OIQ64381.1"/>
    <property type="molecule type" value="Genomic_DNA"/>
</dbReference>
<dbReference type="EC" id="4.99.1.3" evidence="3"/>
<dbReference type="GO" id="GO:0016852">
    <property type="term" value="F:sirohydrochlorin cobaltochelatase activity"/>
    <property type="evidence" value="ECO:0007669"/>
    <property type="project" value="UniProtKB-EC"/>
</dbReference>
<name>A0A1J5PLG8_9ZZZZ</name>
<evidence type="ECO:0000313" key="3">
    <source>
        <dbReference type="EMBL" id="OIQ64381.1"/>
    </source>
</evidence>
<organism evidence="3">
    <name type="scientific">mine drainage metagenome</name>
    <dbReference type="NCBI Taxonomy" id="410659"/>
    <lineage>
        <taxon>unclassified sequences</taxon>
        <taxon>metagenomes</taxon>
        <taxon>ecological metagenomes</taxon>
    </lineage>
</organism>
<sequence length="125" mass="13616">MNGVILFAHGARDPRWAEPFQRLQQIVAAQQPQSHVVLAYLELMSPGLPDAVAAQVAQGIADISIVPLFLGPGSHLREDFPALLDELRQRYPQVRLTALPALGESDALLHAIAGWIEHAMPNTPD</sequence>